<feature type="region of interest" description="Disordered" evidence="1">
    <location>
        <begin position="156"/>
        <end position="188"/>
    </location>
</feature>
<evidence type="ECO:0000256" key="1">
    <source>
        <dbReference type="SAM" id="MobiDB-lite"/>
    </source>
</evidence>
<comment type="caution">
    <text evidence="2">The sequence shown here is derived from an EMBL/GenBank/DDBJ whole genome shotgun (WGS) entry which is preliminary data.</text>
</comment>
<reference key="1">
    <citation type="submission" date="2017-08" db="EMBL/GenBank/DDBJ databases">
        <title>A dynamic microbial community with high functional redundancy inhabits the cold, oxic subseafloor aquifer.</title>
        <authorList>
            <person name="Tully B.J."/>
            <person name="Wheat C.G."/>
            <person name="Glazer B.T."/>
            <person name="Huber J.A."/>
        </authorList>
    </citation>
    <scope>NUCLEOTIDE SEQUENCE [LARGE SCALE GENOMIC DNA]</scope>
</reference>
<evidence type="ECO:0000313" key="2">
    <source>
        <dbReference type="EMBL" id="PCJ00773.1"/>
    </source>
</evidence>
<dbReference type="AlphaFoldDB" id="A0A2A4Z146"/>
<name>A0A2A4Z146_9PROT</name>
<sequence>MYAITARSSSAYQLARVTNEVETQARKFAVPQPAPSKYNQQGNVAGAANVQASTPASNHAIATKAASQVTSVSKTGTDNHAMQQKFSRPQQKQISRFNLEMVNENPKNATSRNRIEHVRRSGNVTEASKPQTAGANKFMESPYMIVVVNQSLSSMEQAKANNNTSNAQPPDKSDEKAQGARQPVSKII</sequence>
<organism evidence="2">
    <name type="scientific">OCS116 cluster bacterium</name>
    <dbReference type="NCBI Taxonomy" id="2030921"/>
    <lineage>
        <taxon>Bacteria</taxon>
        <taxon>Pseudomonadati</taxon>
        <taxon>Pseudomonadota</taxon>
        <taxon>Alphaproteobacteria</taxon>
        <taxon>OCS116 cluster</taxon>
    </lineage>
</organism>
<accession>A0A2A4Z146</accession>
<protein>
    <submittedName>
        <fullName evidence="2">Uncharacterized protein</fullName>
    </submittedName>
</protein>
<feature type="compositionally biased region" description="Polar residues" evidence="1">
    <location>
        <begin position="156"/>
        <end position="168"/>
    </location>
</feature>
<reference evidence="2" key="2">
    <citation type="journal article" date="2018" name="ISME J.">
        <title>A dynamic microbial community with high functional redundancy inhabits the cold, oxic subseafloor aquifer.</title>
        <authorList>
            <person name="Tully B.J."/>
            <person name="Wheat C.G."/>
            <person name="Glazer B.T."/>
            <person name="Huber J.A."/>
        </authorList>
    </citation>
    <scope>NUCLEOTIDE SEQUENCE</scope>
    <source>
        <strain evidence="2">NORP83</strain>
    </source>
</reference>
<proteinExistence type="predicted"/>
<gene>
    <name evidence="2" type="ORF">COB13_09190</name>
</gene>
<dbReference type="EMBL" id="NVUS01000010">
    <property type="protein sequence ID" value="PCJ00773.1"/>
    <property type="molecule type" value="Genomic_DNA"/>
</dbReference>